<dbReference type="Pfam" id="PF04542">
    <property type="entry name" value="Sigma70_r2"/>
    <property type="match status" value="1"/>
</dbReference>
<keyword evidence="4 6" id="KW-0804">Transcription</keyword>
<evidence type="ECO:0000259" key="9">
    <source>
        <dbReference type="PROSITE" id="PS00716"/>
    </source>
</evidence>
<dbReference type="InterPro" id="IPR013325">
    <property type="entry name" value="RNA_pol_sigma_r2"/>
</dbReference>
<evidence type="ECO:0000256" key="7">
    <source>
        <dbReference type="SAM" id="MobiDB-lite"/>
    </source>
</evidence>
<dbReference type="GO" id="GO:0006352">
    <property type="term" value="P:DNA-templated transcription initiation"/>
    <property type="evidence" value="ECO:0007669"/>
    <property type="project" value="InterPro"/>
</dbReference>
<dbReference type="STRING" id="204773.HEAR1847"/>
<dbReference type="PROSITE" id="PS00716">
    <property type="entry name" value="SIGMA70_2"/>
    <property type="match status" value="1"/>
</dbReference>
<evidence type="ECO:0000256" key="3">
    <source>
        <dbReference type="ARBA" id="ARBA00023125"/>
    </source>
</evidence>
<feature type="region of interest" description="Disordered" evidence="7">
    <location>
        <begin position="337"/>
        <end position="358"/>
    </location>
</feature>
<dbReference type="PROSITE" id="PS50297">
    <property type="entry name" value="ANK_REP_REGION"/>
    <property type="match status" value="1"/>
</dbReference>
<gene>
    <name evidence="10" type="ordered locus">HEAR1847</name>
</gene>
<dbReference type="InterPro" id="IPR007630">
    <property type="entry name" value="RNA_pol_sigma70_r4"/>
</dbReference>
<comment type="similarity">
    <text evidence="6">Belongs to the sigma-70 factor family.</text>
</comment>
<reference evidence="10 11" key="1">
    <citation type="journal article" date="2007" name="PLoS Genet.">
        <title>A tale of two oxidation states: bacterial colonization of arsenic-rich environments.</title>
        <authorList>
            <person name="Muller D."/>
            <person name="Medigue C."/>
            <person name="Koechler S."/>
            <person name="Barbe V."/>
            <person name="Barakat M."/>
            <person name="Talla E."/>
            <person name="Bonnefoy V."/>
            <person name="Krin E."/>
            <person name="Arsene-Ploetze F."/>
            <person name="Carapito C."/>
            <person name="Chandler M."/>
            <person name="Cournoyer B."/>
            <person name="Cruveiller S."/>
            <person name="Dossat C."/>
            <person name="Duval S."/>
            <person name="Heymann M."/>
            <person name="Leize E."/>
            <person name="Lieutaud A."/>
            <person name="Lievremont D."/>
            <person name="Makita Y."/>
            <person name="Mangenot S."/>
            <person name="Nitschke W."/>
            <person name="Ortet P."/>
            <person name="Perdrial N."/>
            <person name="Schoepp B."/>
            <person name="Siguier N."/>
            <person name="Simeonova D.D."/>
            <person name="Rouy Z."/>
            <person name="Segurens B."/>
            <person name="Turlin E."/>
            <person name="Vallenet D."/>
            <person name="Van Dorsselaer A."/>
            <person name="Weiss S."/>
            <person name="Weissenbach J."/>
            <person name="Lett M.C."/>
            <person name="Danchin A."/>
            <person name="Bertin P.N."/>
        </authorList>
    </citation>
    <scope>NUCLEOTIDE SEQUENCE [LARGE SCALE GENOMIC DNA]</scope>
    <source>
        <strain evidence="11">ULPAs1</strain>
    </source>
</reference>
<dbReference type="Gene3D" id="1.10.601.10">
    <property type="entry name" value="RNA Polymerase Primary Sigma Factor"/>
    <property type="match status" value="1"/>
</dbReference>
<dbReference type="PANTHER" id="PTHR30603">
    <property type="entry name" value="RNA POLYMERASE SIGMA FACTOR RPO"/>
    <property type="match status" value="1"/>
</dbReference>
<dbReference type="InterPro" id="IPR000943">
    <property type="entry name" value="RNA_pol_sigma70"/>
</dbReference>
<dbReference type="InterPro" id="IPR007627">
    <property type="entry name" value="RNA_pol_sigma70_r2"/>
</dbReference>
<dbReference type="PANTHER" id="PTHR30603:SF47">
    <property type="entry name" value="RNA POLYMERASE SIGMA FACTOR SIGD, CHLOROPLASTIC"/>
    <property type="match status" value="1"/>
</dbReference>
<accession>A4G664</accession>
<keyword evidence="2 6" id="KW-0731">Sigma factor</keyword>
<evidence type="ECO:0000256" key="1">
    <source>
        <dbReference type="ARBA" id="ARBA00023015"/>
    </source>
</evidence>
<dbReference type="eggNOG" id="COG0568">
    <property type="taxonomic scope" value="Bacteria"/>
</dbReference>
<dbReference type="NCBIfam" id="TIGR02937">
    <property type="entry name" value="sigma70-ECF"/>
    <property type="match status" value="1"/>
</dbReference>
<dbReference type="EMBL" id="CU207211">
    <property type="protein sequence ID" value="CAL62001.1"/>
    <property type="molecule type" value="Genomic_DNA"/>
</dbReference>
<organism evidence="10 11">
    <name type="scientific">Herminiimonas arsenicoxydans</name>
    <dbReference type="NCBI Taxonomy" id="204773"/>
    <lineage>
        <taxon>Bacteria</taxon>
        <taxon>Pseudomonadati</taxon>
        <taxon>Pseudomonadota</taxon>
        <taxon>Betaproteobacteria</taxon>
        <taxon>Burkholderiales</taxon>
        <taxon>Oxalobacteraceae</taxon>
        <taxon>Herminiimonas</taxon>
    </lineage>
</organism>
<evidence type="ECO:0000313" key="10">
    <source>
        <dbReference type="EMBL" id="CAL62001.1"/>
    </source>
</evidence>
<dbReference type="SUPFAM" id="SSF88946">
    <property type="entry name" value="Sigma2 domain of RNA polymerase sigma factors"/>
    <property type="match status" value="1"/>
</dbReference>
<protein>
    <recommendedName>
        <fullName evidence="6">RNA polymerase sigma factor</fullName>
    </recommendedName>
</protein>
<dbReference type="AlphaFoldDB" id="A4G664"/>
<dbReference type="PRINTS" id="PR00046">
    <property type="entry name" value="SIGMA70FCT"/>
</dbReference>
<dbReference type="Pfam" id="PF04545">
    <property type="entry name" value="Sigma70_r4"/>
    <property type="match status" value="1"/>
</dbReference>
<name>A4G664_HERAR</name>
<dbReference type="KEGG" id="har:HEAR1847"/>
<evidence type="ECO:0000313" key="11">
    <source>
        <dbReference type="Proteomes" id="UP000006697"/>
    </source>
</evidence>
<dbReference type="InterPro" id="IPR013324">
    <property type="entry name" value="RNA_pol_sigma_r3/r4-like"/>
</dbReference>
<keyword evidence="11" id="KW-1185">Reference proteome</keyword>
<dbReference type="Gene3D" id="1.10.10.10">
    <property type="entry name" value="Winged helix-like DNA-binding domain superfamily/Winged helix DNA-binding domain"/>
    <property type="match status" value="2"/>
</dbReference>
<dbReference type="SUPFAM" id="SSF48403">
    <property type="entry name" value="Ankyrin repeat"/>
    <property type="match status" value="1"/>
</dbReference>
<dbReference type="Gene3D" id="1.25.40.20">
    <property type="entry name" value="Ankyrin repeat-containing domain"/>
    <property type="match status" value="1"/>
</dbReference>
<dbReference type="InterPro" id="IPR014284">
    <property type="entry name" value="RNA_pol_sigma-70_dom"/>
</dbReference>
<dbReference type="SUPFAM" id="SSF88659">
    <property type="entry name" value="Sigma3 and sigma4 domains of RNA polymerase sigma factors"/>
    <property type="match status" value="2"/>
</dbReference>
<evidence type="ECO:0000259" key="8">
    <source>
        <dbReference type="PROSITE" id="PS00715"/>
    </source>
</evidence>
<sequence>MASLAGVEAAVQLHINRGDDINAIDASGRTPLMLAASRGHVRICELLIQAGACISSCDRENKDALQIAKENNRSVVANYLEGRIQVEPASFVDGNFPQHFDDAIQSVEPSSWEEDEETAPPEMDYASIQVAQAIQKEISNHAPVDLDIDWSDIDIELPESESTNSFRKILDDDKLNSIRTLIEQGLRNGGVRLSQVVELAVDFESDGKGNNLYLCLIRIFSDIGIVVDDDESWWSSETTHSDQPYEGAIVNEALEYLSIQLSGRGDPGRYYYKAYSNQLLSRFDEQELGKVIEKGLDDAGSCIGNCRILLGELLKAAQLVKQGNMPVRSLIKFDQGSDDDEIDEDASESLLEEDEGALPRSQGTFIEEFNKRIAVIRNLVDGSKGEYTDRALTDAIRDLDVTWSFLRTLRSNCSHSNVAPTIWKTFADALDRVEEARSQMAIANLKLVHSTATKYSWSGMEFLDLIQEGNIGLLRAIEKFDYRRGFKFSTYAIWWIRQAITRAIADQTRLIRVPVHLVESINQVERHKNQVEHILGKSLKAQEISDALSMPLRKVEQCLAANVSILNIDDLIERETENQDEALVLEENLIDPSATPEQLAIKTSLSKVLNRILSDLPEKEAHILRLRFGLYKNVEPHTLEEVGQLLGITRERVRQIEAKALTRIRYPNRRKDIAIFANKDLSKIKTDIKLDSESGTDLNNGVADSTVSEISVVDRDTGEIGSSSLVSVESTPRCDTNSFGNRESGEQKINWLSIKAAEVGIPIKDERATGGYFWVLLQKVHDGTTRTLARKLIESDFEQIPGRGFRKL</sequence>
<feature type="compositionally biased region" description="Acidic residues" evidence="7">
    <location>
        <begin position="337"/>
        <end position="356"/>
    </location>
</feature>
<dbReference type="InterPro" id="IPR002110">
    <property type="entry name" value="Ankyrin_rpt"/>
</dbReference>
<feature type="domain" description="RNA polymerase sigma-70" evidence="8">
    <location>
        <begin position="464"/>
        <end position="477"/>
    </location>
</feature>
<dbReference type="HOGENOM" id="CLU_348769_0_0_4"/>
<dbReference type="CDD" id="cd06171">
    <property type="entry name" value="Sigma70_r4"/>
    <property type="match status" value="1"/>
</dbReference>
<evidence type="ECO:0000256" key="6">
    <source>
        <dbReference type="RuleBase" id="RU362124"/>
    </source>
</evidence>
<dbReference type="Pfam" id="PF12796">
    <property type="entry name" value="Ank_2"/>
    <property type="match status" value="1"/>
</dbReference>
<dbReference type="GO" id="GO:0003677">
    <property type="term" value="F:DNA binding"/>
    <property type="evidence" value="ECO:0007669"/>
    <property type="project" value="UniProtKB-KW"/>
</dbReference>
<keyword evidence="5" id="KW-0040">ANK repeat</keyword>
<keyword evidence="3 6" id="KW-0238">DNA-binding</keyword>
<comment type="function">
    <text evidence="6">Sigma factors are initiation factors that promote the attachment of RNA polymerase to specific initiation sites and are then released.</text>
</comment>
<feature type="domain" description="RNA polymerase sigma-70" evidence="9">
    <location>
        <begin position="638"/>
        <end position="664"/>
    </location>
</feature>
<dbReference type="SMART" id="SM00248">
    <property type="entry name" value="ANK"/>
    <property type="match status" value="1"/>
</dbReference>
<dbReference type="InterPro" id="IPR036388">
    <property type="entry name" value="WH-like_DNA-bd_sf"/>
</dbReference>
<evidence type="ECO:0000256" key="2">
    <source>
        <dbReference type="ARBA" id="ARBA00023082"/>
    </source>
</evidence>
<dbReference type="GO" id="GO:0016987">
    <property type="term" value="F:sigma factor activity"/>
    <property type="evidence" value="ECO:0007669"/>
    <property type="project" value="UniProtKB-KW"/>
</dbReference>
<proteinExistence type="inferred from homology"/>
<evidence type="ECO:0000256" key="5">
    <source>
        <dbReference type="PROSITE-ProRule" id="PRU00023"/>
    </source>
</evidence>
<feature type="repeat" description="ANK" evidence="5">
    <location>
        <begin position="27"/>
        <end position="59"/>
    </location>
</feature>
<dbReference type="Proteomes" id="UP000006697">
    <property type="component" value="Chromosome"/>
</dbReference>
<keyword evidence="1 6" id="KW-0805">Transcription regulation</keyword>
<dbReference type="InterPro" id="IPR050239">
    <property type="entry name" value="Sigma-70_RNA_pol_init_factors"/>
</dbReference>
<evidence type="ECO:0000256" key="4">
    <source>
        <dbReference type="ARBA" id="ARBA00023163"/>
    </source>
</evidence>
<dbReference type="PROSITE" id="PS50088">
    <property type="entry name" value="ANK_REPEAT"/>
    <property type="match status" value="1"/>
</dbReference>
<dbReference type="InterPro" id="IPR036770">
    <property type="entry name" value="Ankyrin_rpt-contain_sf"/>
</dbReference>
<dbReference type="PROSITE" id="PS00715">
    <property type="entry name" value="SIGMA70_1"/>
    <property type="match status" value="1"/>
</dbReference>